<organism evidence="1 2">
    <name type="scientific">Psychromarinibacter sediminicola</name>
    <dbReference type="NCBI Taxonomy" id="3033385"/>
    <lineage>
        <taxon>Bacteria</taxon>
        <taxon>Pseudomonadati</taxon>
        <taxon>Pseudomonadota</taxon>
        <taxon>Alphaproteobacteria</taxon>
        <taxon>Rhodobacterales</taxon>
        <taxon>Paracoccaceae</taxon>
        <taxon>Psychromarinibacter</taxon>
    </lineage>
</organism>
<dbReference type="EMBL" id="JARGYC010000019">
    <property type="protein sequence ID" value="MDF0600941.1"/>
    <property type="molecule type" value="Genomic_DNA"/>
</dbReference>
<name>A0AAE3NRW9_9RHOB</name>
<protein>
    <submittedName>
        <fullName evidence="1">Head-tail adaptor protein</fullName>
    </submittedName>
</protein>
<dbReference type="Gene3D" id="2.40.10.270">
    <property type="entry name" value="Bacteriophage SPP1 head-tail adaptor protein"/>
    <property type="match status" value="1"/>
</dbReference>
<accession>A0AAE3NRW9</accession>
<dbReference type="Pfam" id="PF05521">
    <property type="entry name" value="Phage_HCP"/>
    <property type="match status" value="1"/>
</dbReference>
<evidence type="ECO:0000313" key="1">
    <source>
        <dbReference type="EMBL" id="MDF0600941.1"/>
    </source>
</evidence>
<evidence type="ECO:0000313" key="2">
    <source>
        <dbReference type="Proteomes" id="UP001220964"/>
    </source>
</evidence>
<sequence>MRRRPDLSRRLVLEEAVRTPDGAGGYTTVWTPLGELWAEVDGRRGRADEAGALSLAKVVYRITVRGAPVGSPRRPVAGQRLRDGNRRFAVMAVTEYDMRARYLMCFAREDEVMS</sequence>
<proteinExistence type="predicted"/>
<reference evidence="1" key="1">
    <citation type="submission" date="2023-03" db="EMBL/GenBank/DDBJ databases">
        <title>Multiphase analysis and comparison of six strains from genera Psychromarinibacter, Lutimaribacter, and Maritimibacter, including a novel species: Psychromarinibacter sediminicola sp. nov.</title>
        <authorList>
            <person name="Wang Y.-H."/>
            <person name="Ye M.-Q."/>
            <person name="Du Z.-J."/>
        </authorList>
    </citation>
    <scope>NUCLEOTIDE SEQUENCE</scope>
    <source>
        <strain evidence="1">C21-152</strain>
    </source>
</reference>
<comment type="caution">
    <text evidence="1">The sequence shown here is derived from an EMBL/GenBank/DDBJ whole genome shotgun (WGS) entry which is preliminary data.</text>
</comment>
<dbReference type="RefSeq" id="WP_275567081.1">
    <property type="nucleotide sequence ID" value="NZ_JARGYC010000019.1"/>
</dbReference>
<dbReference type="Proteomes" id="UP001220964">
    <property type="component" value="Unassembled WGS sequence"/>
</dbReference>
<gene>
    <name evidence="1" type="ORF">P1J78_09385</name>
</gene>
<dbReference type="AlphaFoldDB" id="A0AAE3NRW9"/>
<dbReference type="InterPro" id="IPR038666">
    <property type="entry name" value="SSP1_head-tail_sf"/>
</dbReference>
<keyword evidence="2" id="KW-1185">Reference proteome</keyword>
<dbReference type="InterPro" id="IPR008767">
    <property type="entry name" value="Phage_SPP1_head-tail_adaptor"/>
</dbReference>